<reference evidence="3" key="1">
    <citation type="submission" date="2019-07" db="EMBL/GenBank/DDBJ databases">
        <authorList>
            <person name="Palmer J.M."/>
        </authorList>
    </citation>
    <scope>NUCLEOTIDE SEQUENCE</scope>
    <source>
        <strain evidence="3">PC9</strain>
    </source>
</reference>
<dbReference type="VEuPathDB" id="FungiDB:PC9H_009213"/>
<organism evidence="3 4">
    <name type="scientific">Pleurotus ostreatus</name>
    <name type="common">Oyster mushroom</name>
    <name type="synonym">White-rot fungus</name>
    <dbReference type="NCBI Taxonomy" id="5322"/>
    <lineage>
        <taxon>Eukaryota</taxon>
        <taxon>Fungi</taxon>
        <taxon>Dikarya</taxon>
        <taxon>Basidiomycota</taxon>
        <taxon>Agaricomycotina</taxon>
        <taxon>Agaricomycetes</taxon>
        <taxon>Agaricomycetidae</taxon>
        <taxon>Agaricales</taxon>
        <taxon>Pleurotineae</taxon>
        <taxon>Pleurotaceae</taxon>
        <taxon>Pleurotus</taxon>
    </lineage>
</organism>
<feature type="compositionally biased region" description="Polar residues" evidence="1">
    <location>
        <begin position="172"/>
        <end position="182"/>
    </location>
</feature>
<sequence>MAGFAIPRLVIFGLVTIFAFAVLGVDAHVTSIFAKSGTTIPIEGMGLATALFTILSLPAIVFSPKGSFPTTVLFESIWLFILWVFWLTTAALASNLRITVMKELGPKGCSQLRDDGLAVCMELPAIEGISYVNWLLLMFYTVALCVFLFMARNGGHPNVWSASASEFPYSTRSNADSTSGSTAYKHELPSSASV</sequence>
<keyword evidence="2" id="KW-0812">Transmembrane</keyword>
<dbReference type="AlphaFoldDB" id="A0A8H6ZLB1"/>
<dbReference type="EMBL" id="JACETU010000007">
    <property type="protein sequence ID" value="KAF7423915.1"/>
    <property type="molecule type" value="Genomic_DNA"/>
</dbReference>
<dbReference type="GeneID" id="59379031"/>
<keyword evidence="4" id="KW-1185">Reference proteome</keyword>
<feature type="region of interest" description="Disordered" evidence="1">
    <location>
        <begin position="172"/>
        <end position="194"/>
    </location>
</feature>
<evidence type="ECO:0008006" key="5">
    <source>
        <dbReference type="Google" id="ProtNLM"/>
    </source>
</evidence>
<evidence type="ECO:0000313" key="3">
    <source>
        <dbReference type="EMBL" id="KAF7423915.1"/>
    </source>
</evidence>
<feature type="transmembrane region" description="Helical" evidence="2">
    <location>
        <begin position="72"/>
        <end position="93"/>
    </location>
</feature>
<feature type="transmembrane region" description="Helical" evidence="2">
    <location>
        <begin position="40"/>
        <end position="60"/>
    </location>
</feature>
<dbReference type="Proteomes" id="UP000623687">
    <property type="component" value="Unassembled WGS sequence"/>
</dbReference>
<dbReference type="OrthoDB" id="3364107at2759"/>
<keyword evidence="2" id="KW-1133">Transmembrane helix</keyword>
<dbReference type="RefSeq" id="XP_036628109.1">
    <property type="nucleotide sequence ID" value="XM_036778720.1"/>
</dbReference>
<evidence type="ECO:0000256" key="1">
    <source>
        <dbReference type="SAM" id="MobiDB-lite"/>
    </source>
</evidence>
<proteinExistence type="predicted"/>
<accession>A0A8H6ZLB1</accession>
<evidence type="ECO:0000313" key="4">
    <source>
        <dbReference type="Proteomes" id="UP000623687"/>
    </source>
</evidence>
<name>A0A8H6ZLB1_PLEOS</name>
<keyword evidence="2" id="KW-0472">Membrane</keyword>
<comment type="caution">
    <text evidence="3">The sequence shown here is derived from an EMBL/GenBank/DDBJ whole genome shotgun (WGS) entry which is preliminary data.</text>
</comment>
<protein>
    <recommendedName>
        <fullName evidence="5">MARVEL domain-containing protein</fullName>
    </recommendedName>
</protein>
<gene>
    <name evidence="3" type="ORF">PC9H_009213</name>
</gene>
<feature type="transmembrane region" description="Helical" evidence="2">
    <location>
        <begin position="131"/>
        <end position="151"/>
    </location>
</feature>
<evidence type="ECO:0000256" key="2">
    <source>
        <dbReference type="SAM" id="Phobius"/>
    </source>
</evidence>